<gene>
    <name evidence="2" type="ORF">GPM918_LOCUS15349</name>
    <name evidence="3" type="ORF">SRO942_LOCUS15349</name>
</gene>
<dbReference type="OrthoDB" id="10029846at2759"/>
<organism evidence="2 4">
    <name type="scientific">Didymodactylos carnosus</name>
    <dbReference type="NCBI Taxonomy" id="1234261"/>
    <lineage>
        <taxon>Eukaryota</taxon>
        <taxon>Metazoa</taxon>
        <taxon>Spiralia</taxon>
        <taxon>Gnathifera</taxon>
        <taxon>Rotifera</taxon>
        <taxon>Eurotatoria</taxon>
        <taxon>Bdelloidea</taxon>
        <taxon>Philodinida</taxon>
        <taxon>Philodinidae</taxon>
        <taxon>Didymodactylos</taxon>
    </lineage>
</organism>
<evidence type="ECO:0000313" key="3">
    <source>
        <dbReference type="EMBL" id="CAF3803203.1"/>
    </source>
</evidence>
<dbReference type="PANTHER" id="PTHR47160">
    <property type="entry name" value="PUTATIVE-RELATED"/>
    <property type="match status" value="1"/>
</dbReference>
<name>A0A814J2G3_9BILA</name>
<dbReference type="EMBL" id="CAJOBC010003846">
    <property type="protein sequence ID" value="CAF3803203.1"/>
    <property type="molecule type" value="Genomic_DNA"/>
</dbReference>
<evidence type="ECO:0000313" key="4">
    <source>
        <dbReference type="Proteomes" id="UP000663829"/>
    </source>
</evidence>
<protein>
    <recommendedName>
        <fullName evidence="1">MULE transposase domain-containing protein</fullName>
    </recommendedName>
</protein>
<evidence type="ECO:0000313" key="2">
    <source>
        <dbReference type="EMBL" id="CAF1032437.1"/>
    </source>
</evidence>
<keyword evidence="4" id="KW-1185">Reference proteome</keyword>
<dbReference type="Proteomes" id="UP000663829">
    <property type="component" value="Unassembled WGS sequence"/>
</dbReference>
<accession>A0A814J2G3</accession>
<comment type="caution">
    <text evidence="2">The sequence shown here is derived from an EMBL/GenBank/DDBJ whole genome shotgun (WGS) entry which is preliminary data.</text>
</comment>
<sequence>PEEIEVRTFKQNIKRRVINETTAIAKIYDEELARQPMSQTAAAIIPSSYEASLNRARRKMTPILPKSYVFDIPAQYQVTLGDEQFLLCDKTLHNKRLLLFGTDQQLTFLFSAKHIMMDGTFDTCPPYFDQVYTIHAIKHEKGYPCVVGLLCDRKARTYTQLFRELKHHATRLKTTFNPNTITSDFEKALIKAVADEFPQARHVGCYFHFTQALYRNIQKLGLTTAYRDSESTRIVCRKLMALPLLQLNDIELAFEDLKDDSPVTLRDLFNYFENFWMTDIPLHLWNVSDLQIRTNNNCEGWHNRFNIRVNKHHPNIWHFINCLKQEEVYFRHQVIQMRAGATGRQKTKKTNCVQRRIDTLSDRYENDEINLEEYLEGLSFGVAKDKTKKINKK</sequence>
<feature type="domain" description="MULE transposase" evidence="1">
    <location>
        <begin position="115"/>
        <end position="211"/>
    </location>
</feature>
<feature type="non-terminal residue" evidence="2">
    <location>
        <position position="1"/>
    </location>
</feature>
<evidence type="ECO:0000259" key="1">
    <source>
        <dbReference type="Pfam" id="PF10551"/>
    </source>
</evidence>
<dbReference type="PANTHER" id="PTHR47160:SF10">
    <property type="entry name" value="MULE TRANSPOSASE DOMAIN-CONTAINING PROTEIN"/>
    <property type="match status" value="1"/>
</dbReference>
<reference evidence="2" key="1">
    <citation type="submission" date="2021-02" db="EMBL/GenBank/DDBJ databases">
        <authorList>
            <person name="Nowell W R."/>
        </authorList>
    </citation>
    <scope>NUCLEOTIDE SEQUENCE</scope>
</reference>
<proteinExistence type="predicted"/>
<dbReference type="EMBL" id="CAJNOQ010003846">
    <property type="protein sequence ID" value="CAF1032437.1"/>
    <property type="molecule type" value="Genomic_DNA"/>
</dbReference>
<dbReference type="Proteomes" id="UP000681722">
    <property type="component" value="Unassembled WGS sequence"/>
</dbReference>
<dbReference type="AlphaFoldDB" id="A0A814J2G3"/>
<dbReference type="Pfam" id="PF10551">
    <property type="entry name" value="MULE"/>
    <property type="match status" value="1"/>
</dbReference>
<dbReference type="InterPro" id="IPR018289">
    <property type="entry name" value="MULE_transposase_dom"/>
</dbReference>